<dbReference type="STRING" id="54.SAMN02745121_02558"/>
<feature type="signal peptide" evidence="1">
    <location>
        <begin position="1"/>
        <end position="22"/>
    </location>
</feature>
<gene>
    <name evidence="2" type="ORF">SAMN02745121_02558</name>
</gene>
<proteinExistence type="predicted"/>
<dbReference type="EMBL" id="FOMX01000007">
    <property type="protein sequence ID" value="SFD99093.1"/>
    <property type="molecule type" value="Genomic_DNA"/>
</dbReference>
<reference evidence="3" key="1">
    <citation type="submission" date="2016-10" db="EMBL/GenBank/DDBJ databases">
        <authorList>
            <person name="Varghese N."/>
            <person name="Submissions S."/>
        </authorList>
    </citation>
    <scope>NUCLEOTIDE SEQUENCE [LARGE SCALE GENOMIC DNA]</scope>
    <source>
        <strain evidence="3">ATCC 25963</strain>
    </source>
</reference>
<evidence type="ECO:0000313" key="3">
    <source>
        <dbReference type="Proteomes" id="UP000199400"/>
    </source>
</evidence>
<evidence type="ECO:0008006" key="4">
    <source>
        <dbReference type="Google" id="ProtNLM"/>
    </source>
</evidence>
<organism evidence="2 3">
    <name type="scientific">Nannocystis exedens</name>
    <dbReference type="NCBI Taxonomy" id="54"/>
    <lineage>
        <taxon>Bacteria</taxon>
        <taxon>Pseudomonadati</taxon>
        <taxon>Myxococcota</taxon>
        <taxon>Polyangia</taxon>
        <taxon>Nannocystales</taxon>
        <taxon>Nannocystaceae</taxon>
        <taxon>Nannocystis</taxon>
    </lineage>
</organism>
<accession>A0A1I1X089</accession>
<evidence type="ECO:0000313" key="2">
    <source>
        <dbReference type="EMBL" id="SFD99093.1"/>
    </source>
</evidence>
<keyword evidence="1" id="KW-0732">Signal</keyword>
<feature type="chain" id="PRO_5011704319" description="FMN-binding domain-containing protein" evidence="1">
    <location>
        <begin position="23"/>
        <end position="204"/>
    </location>
</feature>
<keyword evidence="3" id="KW-1185">Reference proteome</keyword>
<sequence>MTRLTRFAAKVCLGLLFCLALAPQRSEAHLAKWGSWEITHRNLMKLFPDADPNGWRIKRYQYSDSEVKLLEAELGFELYPEDKLPEFFIASDAQGNFLGVAIFIDPRTKPKILDGGILTLEVGIGVNAEGKISRIKVYDYRGNVALAQDAFLNQLRGRELDSNFKMGVGGLVAVAGEPEESQLVGNAAREALLLMKVALGRRDG</sequence>
<evidence type="ECO:0000256" key="1">
    <source>
        <dbReference type="SAM" id="SignalP"/>
    </source>
</evidence>
<protein>
    <recommendedName>
        <fullName evidence="4">FMN-binding domain-containing protein</fullName>
    </recommendedName>
</protein>
<name>A0A1I1X089_9BACT</name>
<dbReference type="Proteomes" id="UP000199400">
    <property type="component" value="Unassembled WGS sequence"/>
</dbReference>
<dbReference type="AlphaFoldDB" id="A0A1I1X089"/>